<dbReference type="Proteomes" id="UP001271007">
    <property type="component" value="Unassembled WGS sequence"/>
</dbReference>
<evidence type="ECO:0000313" key="2">
    <source>
        <dbReference type="Proteomes" id="UP001271007"/>
    </source>
</evidence>
<gene>
    <name evidence="1" type="ORF">LTR09_007856</name>
</gene>
<evidence type="ECO:0008006" key="3">
    <source>
        <dbReference type="Google" id="ProtNLM"/>
    </source>
</evidence>
<dbReference type="PANTHER" id="PTHR47843:SF2">
    <property type="entry name" value="BTB DOMAIN-CONTAINING PROTEIN"/>
    <property type="match status" value="1"/>
</dbReference>
<dbReference type="AlphaFoldDB" id="A0AAJ0GAT1"/>
<comment type="caution">
    <text evidence="1">The sequence shown here is derived from an EMBL/GenBank/DDBJ whole genome shotgun (WGS) entry which is preliminary data.</text>
</comment>
<dbReference type="SUPFAM" id="SSF54695">
    <property type="entry name" value="POZ domain"/>
    <property type="match status" value="1"/>
</dbReference>
<organism evidence="1 2">
    <name type="scientific">Extremus antarcticus</name>
    <dbReference type="NCBI Taxonomy" id="702011"/>
    <lineage>
        <taxon>Eukaryota</taxon>
        <taxon>Fungi</taxon>
        <taxon>Dikarya</taxon>
        <taxon>Ascomycota</taxon>
        <taxon>Pezizomycotina</taxon>
        <taxon>Dothideomycetes</taxon>
        <taxon>Dothideomycetidae</taxon>
        <taxon>Mycosphaerellales</taxon>
        <taxon>Extremaceae</taxon>
        <taxon>Extremus</taxon>
    </lineage>
</organism>
<dbReference type="InterPro" id="IPR011333">
    <property type="entry name" value="SKP1/BTB/POZ_sf"/>
</dbReference>
<reference evidence="1" key="1">
    <citation type="submission" date="2023-04" db="EMBL/GenBank/DDBJ databases">
        <title>Black Yeasts Isolated from many extreme environments.</title>
        <authorList>
            <person name="Coleine C."/>
            <person name="Stajich J.E."/>
            <person name="Selbmann L."/>
        </authorList>
    </citation>
    <scope>NUCLEOTIDE SEQUENCE</scope>
    <source>
        <strain evidence="1">CCFEE 5312</strain>
    </source>
</reference>
<name>A0AAJ0GAT1_9PEZI</name>
<evidence type="ECO:0000313" key="1">
    <source>
        <dbReference type="EMBL" id="KAK3051106.1"/>
    </source>
</evidence>
<dbReference type="EMBL" id="JAWDJX010000028">
    <property type="protein sequence ID" value="KAK3051106.1"/>
    <property type="molecule type" value="Genomic_DNA"/>
</dbReference>
<protein>
    <recommendedName>
        <fullName evidence="3">BTB domain-containing protein</fullName>
    </recommendedName>
</protein>
<proteinExistence type="predicted"/>
<dbReference type="PANTHER" id="PTHR47843">
    <property type="entry name" value="BTB DOMAIN-CONTAINING PROTEIN-RELATED"/>
    <property type="match status" value="1"/>
</dbReference>
<accession>A0AAJ0GAT1</accession>
<keyword evidence="2" id="KW-1185">Reference proteome</keyword>
<dbReference type="Gene3D" id="3.30.710.10">
    <property type="entry name" value="Potassium Channel Kv1.1, Chain A"/>
    <property type="match status" value="1"/>
</dbReference>
<sequence>MSQTENTRRMHDFSDTFVVYRNQHLVHEAFALTSGFFAAAISGKWEEVNTNAVALPDQEPNLFKVYLEWLYTKAFTTDNDDSCTPPNVLLRLSKLYILGQYLLDFSFKNSVVDRVYEEHRHLLPEVEEIEDVWRATPEGTSMRRIIAAMWAMSVREKDIAHFANSLQPDIFTDLVRQLAARSSRKLLDSREQYHE</sequence>